<dbReference type="AlphaFoldDB" id="A0A084W7Y1"/>
<sequence length="152" mass="16673">MLNLTTINLVDDGFVFVSSGKCNPTTPALYRTIHCSIASAATAALITLNDCIISAATDRTSSPGLLRATPYRAVSIRQSVIDLLSFILLRSQSSRANRHGRMRASASTTPLRPPSPDFPPEDLRSTTEMKFQRRTCFHPVRPVILSCEKTSH</sequence>
<name>A0A084W7Y1_ANOSI</name>
<dbReference type="VEuPathDB" id="VectorBase:ASIC014316"/>
<dbReference type="EnsemblMetazoa" id="ASIC014316-RA">
    <property type="protein sequence ID" value="ASIC014316-PA"/>
    <property type="gene ID" value="ASIC014316"/>
</dbReference>
<evidence type="ECO:0000256" key="1">
    <source>
        <dbReference type="SAM" id="MobiDB-lite"/>
    </source>
</evidence>
<reference evidence="2 4" key="1">
    <citation type="journal article" date="2014" name="BMC Genomics">
        <title>Genome sequence of Anopheles sinensis provides insight into genetics basis of mosquito competence for malaria parasites.</title>
        <authorList>
            <person name="Zhou D."/>
            <person name="Zhang D."/>
            <person name="Ding G."/>
            <person name="Shi L."/>
            <person name="Hou Q."/>
            <person name="Ye Y."/>
            <person name="Xu Y."/>
            <person name="Zhou H."/>
            <person name="Xiong C."/>
            <person name="Li S."/>
            <person name="Yu J."/>
            <person name="Hong S."/>
            <person name="Yu X."/>
            <person name="Zou P."/>
            <person name="Chen C."/>
            <person name="Chang X."/>
            <person name="Wang W."/>
            <person name="Lv Y."/>
            <person name="Sun Y."/>
            <person name="Ma L."/>
            <person name="Shen B."/>
            <person name="Zhu C."/>
        </authorList>
    </citation>
    <scope>NUCLEOTIDE SEQUENCE [LARGE SCALE GENOMIC DNA]</scope>
</reference>
<protein>
    <submittedName>
        <fullName evidence="2 3">Solute carrier family 22 member 10-like isoform X1</fullName>
    </submittedName>
</protein>
<evidence type="ECO:0000313" key="2">
    <source>
        <dbReference type="EMBL" id="KFB46325.1"/>
    </source>
</evidence>
<accession>A0A084W7Y1</accession>
<dbReference type="Proteomes" id="UP000030765">
    <property type="component" value="Unassembled WGS sequence"/>
</dbReference>
<proteinExistence type="predicted"/>
<reference evidence="3" key="2">
    <citation type="submission" date="2020-05" db="UniProtKB">
        <authorList>
            <consortium name="EnsemblMetazoa"/>
        </authorList>
    </citation>
    <scope>IDENTIFICATION</scope>
</reference>
<keyword evidence="4" id="KW-1185">Reference proteome</keyword>
<dbReference type="EMBL" id="KE525316">
    <property type="protein sequence ID" value="KFB46325.1"/>
    <property type="molecule type" value="Genomic_DNA"/>
</dbReference>
<evidence type="ECO:0000313" key="4">
    <source>
        <dbReference type="Proteomes" id="UP000030765"/>
    </source>
</evidence>
<gene>
    <name evidence="2" type="ORF">ZHAS_00014316</name>
</gene>
<organism evidence="2">
    <name type="scientific">Anopheles sinensis</name>
    <name type="common">Mosquito</name>
    <dbReference type="NCBI Taxonomy" id="74873"/>
    <lineage>
        <taxon>Eukaryota</taxon>
        <taxon>Metazoa</taxon>
        <taxon>Ecdysozoa</taxon>
        <taxon>Arthropoda</taxon>
        <taxon>Hexapoda</taxon>
        <taxon>Insecta</taxon>
        <taxon>Pterygota</taxon>
        <taxon>Neoptera</taxon>
        <taxon>Endopterygota</taxon>
        <taxon>Diptera</taxon>
        <taxon>Nematocera</taxon>
        <taxon>Culicoidea</taxon>
        <taxon>Culicidae</taxon>
        <taxon>Anophelinae</taxon>
        <taxon>Anopheles</taxon>
    </lineage>
</organism>
<evidence type="ECO:0000313" key="3">
    <source>
        <dbReference type="EnsemblMetazoa" id="ASIC014316-PA"/>
    </source>
</evidence>
<dbReference type="EMBL" id="ATLV01021321">
    <property type="status" value="NOT_ANNOTATED_CDS"/>
    <property type="molecule type" value="Genomic_DNA"/>
</dbReference>
<feature type="region of interest" description="Disordered" evidence="1">
    <location>
        <begin position="98"/>
        <end position="119"/>
    </location>
</feature>